<keyword evidence="4" id="KW-0874">Quinone</keyword>
<keyword evidence="3 10" id="KW-0812">Transmembrane</keyword>
<evidence type="ECO:0000256" key="6">
    <source>
        <dbReference type="ARBA" id="ARBA00023002"/>
    </source>
</evidence>
<dbReference type="GO" id="GO:0048038">
    <property type="term" value="F:quinone binding"/>
    <property type="evidence" value="ECO:0007669"/>
    <property type="project" value="UniProtKB-KW"/>
</dbReference>
<keyword evidence="9" id="KW-0676">Redox-active center</keyword>
<sequence length="226" mass="24828">MNKAERSTEQDELARHEALIKELEDGLPGKRHSNTRIFGTMLVAATISLIAAFVLSIDAVALAANPTADLACDVNAILSCGTVGTSWQATAFGFHNAFLGLIFESMVITMALIGISGVKIPRWLAVAEQIIYIFALVFAIWLFYQSMFSIGALCPWCLAITYFTMIVFLSLLHYNIREDNIWRTGKGRARARAFIRNDGDLYVGIGWFVLVTAAILMKYGPAVVGL</sequence>
<evidence type="ECO:0000259" key="11">
    <source>
        <dbReference type="SMART" id="SM00756"/>
    </source>
</evidence>
<evidence type="ECO:0000313" key="12">
    <source>
        <dbReference type="EMBL" id="XBH22319.1"/>
    </source>
</evidence>
<feature type="transmembrane region" description="Helical" evidence="10">
    <location>
        <begin position="201"/>
        <end position="220"/>
    </location>
</feature>
<feature type="transmembrane region" description="Helical" evidence="10">
    <location>
        <begin position="37"/>
        <end position="57"/>
    </location>
</feature>
<feature type="transmembrane region" description="Helical" evidence="10">
    <location>
        <begin position="123"/>
        <end position="144"/>
    </location>
</feature>
<protein>
    <submittedName>
        <fullName evidence="12">Vitamin K epoxide reductase family protein</fullName>
    </submittedName>
</protein>
<dbReference type="CDD" id="cd12922">
    <property type="entry name" value="VKOR_5"/>
    <property type="match status" value="1"/>
</dbReference>
<dbReference type="SMART" id="SM00756">
    <property type="entry name" value="VKc"/>
    <property type="match status" value="1"/>
</dbReference>
<dbReference type="InterPro" id="IPR041714">
    <property type="entry name" value="VKOR_Actinobacteria"/>
</dbReference>
<evidence type="ECO:0000256" key="1">
    <source>
        <dbReference type="ARBA" id="ARBA00004141"/>
    </source>
</evidence>
<gene>
    <name evidence="12" type="ORF">V5R04_03560</name>
</gene>
<feature type="transmembrane region" description="Helical" evidence="10">
    <location>
        <begin position="97"/>
        <end position="116"/>
    </location>
</feature>
<evidence type="ECO:0000256" key="10">
    <source>
        <dbReference type="SAM" id="Phobius"/>
    </source>
</evidence>
<keyword evidence="5 10" id="KW-1133">Transmembrane helix</keyword>
<reference evidence="12" key="1">
    <citation type="submission" date="2024-02" db="EMBL/GenBank/DDBJ databases">
        <title>Tomenella chthoni gen. nov. sp. nov., a member of the family Jonesiaceae isolated from bat guano.</title>
        <authorList>
            <person name="Miller S.L."/>
            <person name="King J."/>
            <person name="Sankaranarayanan K."/>
            <person name="Lawson P.A."/>
        </authorList>
    </citation>
    <scope>NUCLEOTIDE SEQUENCE</scope>
    <source>
        <strain evidence="12">BS-20</strain>
    </source>
</reference>
<dbReference type="EMBL" id="CP146203">
    <property type="protein sequence ID" value="XBH22319.1"/>
    <property type="molecule type" value="Genomic_DNA"/>
</dbReference>
<keyword evidence="7 10" id="KW-0472">Membrane</keyword>
<dbReference type="GO" id="GO:0016491">
    <property type="term" value="F:oxidoreductase activity"/>
    <property type="evidence" value="ECO:0007669"/>
    <property type="project" value="UniProtKB-KW"/>
</dbReference>
<comment type="similarity">
    <text evidence="2">Belongs to the VKOR family.</text>
</comment>
<evidence type="ECO:0000256" key="5">
    <source>
        <dbReference type="ARBA" id="ARBA00022989"/>
    </source>
</evidence>
<feature type="domain" description="Vitamin K epoxide reductase" evidence="11">
    <location>
        <begin position="32"/>
        <end position="175"/>
    </location>
</feature>
<feature type="transmembrane region" description="Helical" evidence="10">
    <location>
        <begin position="150"/>
        <end position="174"/>
    </location>
</feature>
<comment type="subcellular location">
    <subcellularLocation>
        <location evidence="1">Membrane</location>
        <topology evidence="1">Multi-pass membrane protein</topology>
    </subcellularLocation>
</comment>
<evidence type="ECO:0000256" key="9">
    <source>
        <dbReference type="ARBA" id="ARBA00023284"/>
    </source>
</evidence>
<dbReference type="AlphaFoldDB" id="A0AAU7DX67"/>
<dbReference type="GO" id="GO:0016020">
    <property type="term" value="C:membrane"/>
    <property type="evidence" value="ECO:0007669"/>
    <property type="project" value="UniProtKB-SubCell"/>
</dbReference>
<evidence type="ECO:0000256" key="3">
    <source>
        <dbReference type="ARBA" id="ARBA00022692"/>
    </source>
</evidence>
<accession>A0AAU7DX67</accession>
<keyword evidence="8" id="KW-1015">Disulfide bond</keyword>
<dbReference type="Gene3D" id="1.20.1440.130">
    <property type="entry name" value="VKOR domain"/>
    <property type="match status" value="1"/>
</dbReference>
<dbReference type="Pfam" id="PF07884">
    <property type="entry name" value="VKOR"/>
    <property type="match status" value="1"/>
</dbReference>
<evidence type="ECO:0000256" key="8">
    <source>
        <dbReference type="ARBA" id="ARBA00023157"/>
    </source>
</evidence>
<keyword evidence="6" id="KW-0560">Oxidoreductase</keyword>
<dbReference type="InterPro" id="IPR012932">
    <property type="entry name" value="VKOR"/>
</dbReference>
<organism evidence="12">
    <name type="scientific">Jonesiaceae bacterium BS-20</name>
    <dbReference type="NCBI Taxonomy" id="3120821"/>
    <lineage>
        <taxon>Bacteria</taxon>
        <taxon>Bacillati</taxon>
        <taxon>Actinomycetota</taxon>
        <taxon>Actinomycetes</taxon>
        <taxon>Micrococcales</taxon>
        <taxon>Jonesiaceae</taxon>
    </lineage>
</organism>
<dbReference type="InterPro" id="IPR038354">
    <property type="entry name" value="VKOR_sf"/>
</dbReference>
<evidence type="ECO:0000256" key="4">
    <source>
        <dbReference type="ARBA" id="ARBA00022719"/>
    </source>
</evidence>
<name>A0AAU7DX67_9MICO</name>
<evidence type="ECO:0000256" key="7">
    <source>
        <dbReference type="ARBA" id="ARBA00023136"/>
    </source>
</evidence>
<evidence type="ECO:0000256" key="2">
    <source>
        <dbReference type="ARBA" id="ARBA00006214"/>
    </source>
</evidence>
<proteinExistence type="inferred from homology"/>